<accession>A0A3S0PPY2</accession>
<name>A0A3S0PPY2_9VIBR</name>
<evidence type="ECO:0000313" key="1">
    <source>
        <dbReference type="EMBL" id="RTZ16649.1"/>
    </source>
</evidence>
<dbReference type="AlphaFoldDB" id="A0A3S0PPY2"/>
<reference evidence="1 2" key="1">
    <citation type="submission" date="2018-12" db="EMBL/GenBank/DDBJ databases">
        <title>Vibrio sp. isolated from China Sea.</title>
        <authorList>
            <person name="Li Y."/>
        </authorList>
    </citation>
    <scope>NUCLEOTIDE SEQUENCE [LARGE SCALE GENOMIC DNA]</scope>
    <source>
        <strain evidence="1 2">BEI207</strain>
    </source>
</reference>
<keyword evidence="2" id="KW-1185">Reference proteome</keyword>
<gene>
    <name evidence="1" type="ORF">EJ063_07600</name>
</gene>
<dbReference type="Proteomes" id="UP000268973">
    <property type="component" value="Unassembled WGS sequence"/>
</dbReference>
<protein>
    <submittedName>
        <fullName evidence="1">Uncharacterized protein</fullName>
    </submittedName>
</protein>
<comment type="caution">
    <text evidence="1">The sequence shown here is derived from an EMBL/GenBank/DDBJ whole genome shotgun (WGS) entry which is preliminary data.</text>
</comment>
<dbReference type="EMBL" id="RXZH01000002">
    <property type="protein sequence ID" value="RTZ16649.1"/>
    <property type="molecule type" value="Genomic_DNA"/>
</dbReference>
<dbReference type="OrthoDB" id="6454932at2"/>
<evidence type="ECO:0000313" key="2">
    <source>
        <dbReference type="Proteomes" id="UP000268973"/>
    </source>
</evidence>
<organism evidence="1 2">
    <name type="scientific">Vibrio aquaticus</name>
    <dbReference type="NCBI Taxonomy" id="2496559"/>
    <lineage>
        <taxon>Bacteria</taxon>
        <taxon>Pseudomonadati</taxon>
        <taxon>Pseudomonadota</taxon>
        <taxon>Gammaproteobacteria</taxon>
        <taxon>Vibrionales</taxon>
        <taxon>Vibrionaceae</taxon>
        <taxon>Vibrio</taxon>
    </lineage>
</organism>
<sequence>MGRISHFNLNKNKLDPYALIVSKLSRLSWNGSIDVEQKVDKRRLIEWFALLRDYSDESAEKILCRGLLDNEFHNITFTLQLAQNKDFYNMPSNEFYELIFNFVDATPECIKDCLTGHDYSMSREVLALLSKKR</sequence>
<proteinExistence type="predicted"/>
<dbReference type="RefSeq" id="WP_126573582.1">
    <property type="nucleotide sequence ID" value="NZ_RXZH01000002.1"/>
</dbReference>